<organism evidence="3 4">
    <name type="scientific">Gottfriedia solisilvae</name>
    <dbReference type="NCBI Taxonomy" id="1516104"/>
    <lineage>
        <taxon>Bacteria</taxon>
        <taxon>Bacillati</taxon>
        <taxon>Bacillota</taxon>
        <taxon>Bacilli</taxon>
        <taxon>Bacillales</taxon>
        <taxon>Bacillaceae</taxon>
        <taxon>Gottfriedia</taxon>
    </lineage>
</organism>
<dbReference type="EMBL" id="BMHB01000001">
    <property type="protein sequence ID" value="GGI15801.1"/>
    <property type="molecule type" value="Genomic_DNA"/>
</dbReference>
<dbReference type="GO" id="GO:0003955">
    <property type="term" value="F:NAD(P)H dehydrogenase (quinone) activity"/>
    <property type="evidence" value="ECO:0007669"/>
    <property type="project" value="TreeGrafter"/>
</dbReference>
<dbReference type="Proteomes" id="UP000626244">
    <property type="component" value="Unassembled WGS sequence"/>
</dbReference>
<accession>A0A8J3F3M1</accession>
<evidence type="ECO:0000259" key="2">
    <source>
        <dbReference type="Pfam" id="PF02525"/>
    </source>
</evidence>
<evidence type="ECO:0000313" key="4">
    <source>
        <dbReference type="Proteomes" id="UP000626244"/>
    </source>
</evidence>
<dbReference type="OrthoDB" id="9798454at2"/>
<evidence type="ECO:0000256" key="1">
    <source>
        <dbReference type="ARBA" id="ARBA00023002"/>
    </source>
</evidence>
<gene>
    <name evidence="3" type="primary">yrkL</name>
    <name evidence="3" type="ORF">GCM10007380_29840</name>
</gene>
<evidence type="ECO:0000313" key="3">
    <source>
        <dbReference type="EMBL" id="GGI15801.1"/>
    </source>
</evidence>
<dbReference type="GO" id="GO:0010181">
    <property type="term" value="F:FMN binding"/>
    <property type="evidence" value="ECO:0007669"/>
    <property type="project" value="TreeGrafter"/>
</dbReference>
<dbReference type="InterPro" id="IPR029039">
    <property type="entry name" value="Flavoprotein-like_sf"/>
</dbReference>
<dbReference type="InterPro" id="IPR003680">
    <property type="entry name" value="Flavodoxin_fold"/>
</dbReference>
<dbReference type="Pfam" id="PF02525">
    <property type="entry name" value="Flavodoxin_2"/>
    <property type="match status" value="1"/>
</dbReference>
<dbReference type="SUPFAM" id="SSF52218">
    <property type="entry name" value="Flavoproteins"/>
    <property type="match status" value="1"/>
</dbReference>
<protein>
    <submittedName>
        <fullName evidence="3">Putative NAD(P)H oxidoreductase YrkL</fullName>
    </submittedName>
</protein>
<proteinExistence type="predicted"/>
<feature type="domain" description="Flavodoxin-like fold" evidence="2">
    <location>
        <begin position="1"/>
        <end position="168"/>
    </location>
</feature>
<name>A0A8J3F3M1_9BACI</name>
<keyword evidence="1" id="KW-0560">Oxidoreductase</keyword>
<dbReference type="AlphaFoldDB" id="A0A8J3F3M1"/>
<comment type="caution">
    <text evidence="3">The sequence shown here is derived from an EMBL/GenBank/DDBJ whole genome shotgun (WGS) entry which is preliminary data.</text>
</comment>
<keyword evidence="4" id="KW-1185">Reference proteome</keyword>
<dbReference type="PANTHER" id="PTHR47307">
    <property type="entry name" value="GLUTATHIONE-REGULATED POTASSIUM-EFFLUX SYSTEM ANCILLARY PROTEIN KEFG"/>
    <property type="match status" value="1"/>
</dbReference>
<dbReference type="GO" id="GO:0009055">
    <property type="term" value="F:electron transfer activity"/>
    <property type="evidence" value="ECO:0007669"/>
    <property type="project" value="TreeGrafter"/>
</dbReference>
<dbReference type="RefSeq" id="WP_087999599.1">
    <property type="nucleotide sequence ID" value="NZ_BMHB01000001.1"/>
</dbReference>
<dbReference type="Gene3D" id="3.40.50.360">
    <property type="match status" value="1"/>
</dbReference>
<dbReference type="PANTHER" id="PTHR47307:SF1">
    <property type="entry name" value="GLUTATHIONE-REGULATED POTASSIUM-EFFLUX SYSTEM ANCILLARY PROTEIN KEFG"/>
    <property type="match status" value="1"/>
</dbReference>
<reference evidence="4" key="1">
    <citation type="journal article" date="2019" name="Int. J. Syst. Evol. Microbiol.">
        <title>The Global Catalogue of Microorganisms (GCM) 10K type strain sequencing project: providing services to taxonomists for standard genome sequencing and annotation.</title>
        <authorList>
            <consortium name="The Broad Institute Genomics Platform"/>
            <consortium name="The Broad Institute Genome Sequencing Center for Infectious Disease"/>
            <person name="Wu L."/>
            <person name="Ma J."/>
        </authorList>
    </citation>
    <scope>NUCLEOTIDE SEQUENCE [LARGE SCALE GENOMIC DNA]</scope>
    <source>
        <strain evidence="4">CGMCC 1.14993</strain>
    </source>
</reference>
<sequence length="180" mass="20755">MKTLVIITHPNLENSRINRRWMEELKKHEEITIHSLYQEYPDGKINVEQEQKLLESHDRIILQFPFFWYSTPSLLKQWQDEVLAYGYAYGPGGDKLHGKELGLAISTFGPEDSYQPTGYNNFTMETLTTPLQQTSNLIGTKFMPLFVLNGVAHVTDEELLENAKAYVKYVTQPKLETSNA</sequence>
<dbReference type="InterPro" id="IPR046980">
    <property type="entry name" value="KefG/KefF"/>
</dbReference>